<dbReference type="GO" id="GO:0006189">
    <property type="term" value="P:'de novo' IMP biosynthetic process"/>
    <property type="evidence" value="ECO:0007669"/>
    <property type="project" value="TreeGrafter"/>
</dbReference>
<dbReference type="SUPFAM" id="SSF53328">
    <property type="entry name" value="Formyltransferase"/>
    <property type="match status" value="1"/>
</dbReference>
<dbReference type="Proteomes" id="UP000190626">
    <property type="component" value="Unassembled WGS sequence"/>
</dbReference>
<dbReference type="AlphaFoldDB" id="A0A1V4HFZ1"/>
<accession>A0A1V4HFZ1</accession>
<reference evidence="7" key="1">
    <citation type="submission" date="2016-07" db="EMBL/GenBank/DDBJ databases">
        <authorList>
            <person name="Florea S."/>
            <person name="Webb J.S."/>
            <person name="Jaromczyk J."/>
            <person name="Schardl C.L."/>
        </authorList>
    </citation>
    <scope>NUCLEOTIDE SEQUENCE [LARGE SCALE GENOMIC DNA]</scope>
    <source>
        <strain evidence="7">CY1</strain>
    </source>
</reference>
<evidence type="ECO:0000313" key="6">
    <source>
        <dbReference type="EMBL" id="OPH54552.1"/>
    </source>
</evidence>
<keyword evidence="4" id="KW-0658">Purine biosynthesis</keyword>
<gene>
    <name evidence="6" type="ORF">BC351_31740</name>
</gene>
<dbReference type="OrthoDB" id="467573at2"/>
<evidence type="ECO:0000256" key="3">
    <source>
        <dbReference type="ARBA" id="ARBA00022679"/>
    </source>
</evidence>
<comment type="caution">
    <text evidence="6">The sequence shown here is derived from an EMBL/GenBank/DDBJ whole genome shotgun (WGS) entry which is preliminary data.</text>
</comment>
<evidence type="ECO:0000256" key="4">
    <source>
        <dbReference type="ARBA" id="ARBA00022755"/>
    </source>
</evidence>
<evidence type="ECO:0000256" key="1">
    <source>
        <dbReference type="ARBA" id="ARBA00005054"/>
    </source>
</evidence>
<dbReference type="InterPro" id="IPR002376">
    <property type="entry name" value="Formyl_transf_N"/>
</dbReference>
<dbReference type="Gene3D" id="3.40.50.12230">
    <property type="match status" value="1"/>
</dbReference>
<dbReference type="EMBL" id="MBTG01000022">
    <property type="protein sequence ID" value="OPH54552.1"/>
    <property type="molecule type" value="Genomic_DNA"/>
</dbReference>
<proteinExistence type="predicted"/>
<dbReference type="GO" id="GO:0004644">
    <property type="term" value="F:phosphoribosylglycinamide formyltransferase activity"/>
    <property type="evidence" value="ECO:0007669"/>
    <property type="project" value="UniProtKB-EC"/>
</dbReference>
<sequence length="198" mass="22778">MHVLLLGPFNSTIGNYLISQGCEISQTEEQIFLKELLERNVDFIISYRYRHLIKKEVINHFPGKIINLHISYLPWNRGADPNLWSYFENTPKGVTIHLVDVGLDTGDIVVQQLIDDNFEDTLYTSYQRLSEAIENLIILTWHSIIRGEIKPVPQNLSEGTAHRSRDKQTYESLLTDGWHTPVKHLIGKALKKGDDIDV</sequence>
<comment type="pathway">
    <text evidence="1">Purine metabolism; IMP biosynthesis via de novo pathway; N(2)-formyl-N(1)-(5-phospho-D-ribosyl)glycinamide from N(1)-(5-phospho-D-ribosyl)glycinamide (10-formyl THF route): step 1/1.</text>
</comment>
<dbReference type="STRING" id="1469647.BC351_31740"/>
<organism evidence="6 7">
    <name type="scientific">Paenibacillus ferrarius</name>
    <dbReference type="NCBI Taxonomy" id="1469647"/>
    <lineage>
        <taxon>Bacteria</taxon>
        <taxon>Bacillati</taxon>
        <taxon>Bacillota</taxon>
        <taxon>Bacilli</taxon>
        <taxon>Bacillales</taxon>
        <taxon>Paenibacillaceae</taxon>
        <taxon>Paenibacillus</taxon>
    </lineage>
</organism>
<protein>
    <recommendedName>
        <fullName evidence="2">phosphoribosylglycinamide formyltransferase 1</fullName>
        <ecNumber evidence="2">2.1.2.2</ecNumber>
    </recommendedName>
</protein>
<evidence type="ECO:0000256" key="2">
    <source>
        <dbReference type="ARBA" id="ARBA00012254"/>
    </source>
</evidence>
<dbReference type="PANTHER" id="PTHR43369:SF2">
    <property type="entry name" value="PHOSPHORIBOSYLGLYCINAMIDE FORMYLTRANSFERASE"/>
    <property type="match status" value="1"/>
</dbReference>
<dbReference type="EC" id="2.1.2.2" evidence="2"/>
<keyword evidence="7" id="KW-1185">Reference proteome</keyword>
<dbReference type="GO" id="GO:0005829">
    <property type="term" value="C:cytosol"/>
    <property type="evidence" value="ECO:0007669"/>
    <property type="project" value="TreeGrafter"/>
</dbReference>
<evidence type="ECO:0000259" key="5">
    <source>
        <dbReference type="Pfam" id="PF00551"/>
    </source>
</evidence>
<keyword evidence="3" id="KW-0808">Transferase</keyword>
<dbReference type="Pfam" id="PF00551">
    <property type="entry name" value="Formyl_trans_N"/>
    <property type="match status" value="1"/>
</dbReference>
<dbReference type="PANTHER" id="PTHR43369">
    <property type="entry name" value="PHOSPHORIBOSYLGLYCINAMIDE FORMYLTRANSFERASE"/>
    <property type="match status" value="1"/>
</dbReference>
<feature type="domain" description="Formyl transferase N-terminal" evidence="5">
    <location>
        <begin position="24"/>
        <end position="137"/>
    </location>
</feature>
<evidence type="ECO:0000313" key="7">
    <source>
        <dbReference type="Proteomes" id="UP000190626"/>
    </source>
</evidence>
<name>A0A1V4HFZ1_9BACL</name>
<dbReference type="InterPro" id="IPR036477">
    <property type="entry name" value="Formyl_transf_N_sf"/>
</dbReference>